<dbReference type="Gene3D" id="3.30.70.330">
    <property type="match status" value="1"/>
</dbReference>
<dbReference type="InterPro" id="IPR012677">
    <property type="entry name" value="Nucleotide-bd_a/b_plait_sf"/>
</dbReference>
<dbReference type="Pfam" id="PF00076">
    <property type="entry name" value="RRM_1"/>
    <property type="match status" value="1"/>
</dbReference>
<dbReference type="Proteomes" id="UP001497457">
    <property type="component" value="Chromosome 14rd"/>
</dbReference>
<evidence type="ECO:0000256" key="1">
    <source>
        <dbReference type="ARBA" id="ARBA00022884"/>
    </source>
</evidence>
<dbReference type="PANTHER" id="PTHR10352">
    <property type="entry name" value="EUKARYOTIC TRANSLATION INITIATION FACTOR 3 SUBUNIT G"/>
    <property type="match status" value="1"/>
</dbReference>
<evidence type="ECO:0000313" key="4">
    <source>
        <dbReference type="EMBL" id="CAL4921133.1"/>
    </source>
</evidence>
<organism evidence="4 5">
    <name type="scientific">Urochloa decumbens</name>
    <dbReference type="NCBI Taxonomy" id="240449"/>
    <lineage>
        <taxon>Eukaryota</taxon>
        <taxon>Viridiplantae</taxon>
        <taxon>Streptophyta</taxon>
        <taxon>Embryophyta</taxon>
        <taxon>Tracheophyta</taxon>
        <taxon>Spermatophyta</taxon>
        <taxon>Magnoliopsida</taxon>
        <taxon>Liliopsida</taxon>
        <taxon>Poales</taxon>
        <taxon>Poaceae</taxon>
        <taxon>PACMAD clade</taxon>
        <taxon>Panicoideae</taxon>
        <taxon>Panicodae</taxon>
        <taxon>Paniceae</taxon>
        <taxon>Melinidinae</taxon>
        <taxon>Urochloa</taxon>
    </lineage>
</organism>
<keyword evidence="1 2" id="KW-0694">RNA-binding</keyword>
<dbReference type="SMART" id="SM00360">
    <property type="entry name" value="RRM"/>
    <property type="match status" value="1"/>
</dbReference>
<feature type="domain" description="RRM" evidence="3">
    <location>
        <begin position="65"/>
        <end position="142"/>
    </location>
</feature>
<name>A0ABC8X7G8_9POAL</name>
<gene>
    <name evidence="4" type="ORF">URODEC1_LOCUS20856</name>
</gene>
<dbReference type="InterPro" id="IPR000504">
    <property type="entry name" value="RRM_dom"/>
</dbReference>
<reference evidence="4" key="1">
    <citation type="submission" date="2024-10" db="EMBL/GenBank/DDBJ databases">
        <authorList>
            <person name="Ryan C."/>
        </authorList>
    </citation>
    <scope>NUCLEOTIDE SEQUENCE [LARGE SCALE GENOMIC DNA]</scope>
</reference>
<accession>A0ABC8X7G8</accession>
<dbReference type="CDD" id="cd00590">
    <property type="entry name" value="RRM_SF"/>
    <property type="match status" value="1"/>
</dbReference>
<dbReference type="SUPFAM" id="SSF54928">
    <property type="entry name" value="RNA-binding domain, RBD"/>
    <property type="match status" value="1"/>
</dbReference>
<evidence type="ECO:0000259" key="3">
    <source>
        <dbReference type="PROSITE" id="PS50102"/>
    </source>
</evidence>
<dbReference type="EMBL" id="OZ075124">
    <property type="protein sequence ID" value="CAL4921133.1"/>
    <property type="molecule type" value="Genomic_DNA"/>
</dbReference>
<dbReference type="InterPro" id="IPR035979">
    <property type="entry name" value="RBD_domain_sf"/>
</dbReference>
<protein>
    <recommendedName>
        <fullName evidence="3">RRM domain-containing protein</fullName>
    </recommendedName>
</protein>
<dbReference type="GO" id="GO:0003723">
    <property type="term" value="F:RNA binding"/>
    <property type="evidence" value="ECO:0007669"/>
    <property type="project" value="UniProtKB-UniRule"/>
</dbReference>
<dbReference type="AlphaFoldDB" id="A0ABC8X7G8"/>
<evidence type="ECO:0000313" key="5">
    <source>
        <dbReference type="Proteomes" id="UP001497457"/>
    </source>
</evidence>
<proteinExistence type="predicted"/>
<sequence length="144" mass="16958">MSAMLHFWRDPEFEFCYICGEDNHEEFFCPFNYLYGIHELRICKARCPPGKHLVVSSRHREFLRCFVRVSNLPPNFRQWHLGRLCRAFGPMRIWHVPMLNDEVCRGLGFAIFKTREHAEAAIEGLNGECFGGCDVRLDWAYPCI</sequence>
<evidence type="ECO:0000256" key="2">
    <source>
        <dbReference type="PROSITE-ProRule" id="PRU00176"/>
    </source>
</evidence>
<keyword evidence="5" id="KW-1185">Reference proteome</keyword>
<dbReference type="PROSITE" id="PS50102">
    <property type="entry name" value="RRM"/>
    <property type="match status" value="1"/>
</dbReference>